<feature type="region of interest" description="Disordered" evidence="1">
    <location>
        <begin position="99"/>
        <end position="134"/>
    </location>
</feature>
<organism evidence="2 3">
    <name type="scientific">Endozoicomonas elysicola</name>
    <dbReference type="NCBI Taxonomy" id="305900"/>
    <lineage>
        <taxon>Bacteria</taxon>
        <taxon>Pseudomonadati</taxon>
        <taxon>Pseudomonadota</taxon>
        <taxon>Gammaproteobacteria</taxon>
        <taxon>Oceanospirillales</taxon>
        <taxon>Endozoicomonadaceae</taxon>
        <taxon>Endozoicomonas</taxon>
    </lineage>
</organism>
<sequence>MIERHGSTHVKITGQDAVNYKNENQSIGFFNQLRMFFGKSVVISADNAFSYFESKHNRYGMEFCEGLCKRDIKLSNDSKPLVVPLSGDVTFGKVNEVDENQDSAMPQSGDIAYGKEPSTVKDEKPYRLGPDDMY</sequence>
<dbReference type="RefSeq" id="WP_020583532.1">
    <property type="nucleotide sequence ID" value="NZ_JOJP01000001.1"/>
</dbReference>
<dbReference type="AlphaFoldDB" id="A0A081KCD6"/>
<evidence type="ECO:0000256" key="1">
    <source>
        <dbReference type="SAM" id="MobiDB-lite"/>
    </source>
</evidence>
<proteinExistence type="predicted"/>
<evidence type="ECO:0000313" key="3">
    <source>
        <dbReference type="Proteomes" id="UP000027997"/>
    </source>
</evidence>
<reference evidence="2 3" key="1">
    <citation type="submission" date="2014-06" db="EMBL/GenBank/DDBJ databases">
        <title>Whole Genome Sequences of Three Symbiotic Endozoicomonas Bacteria.</title>
        <authorList>
            <person name="Neave M.J."/>
            <person name="Apprill A."/>
            <person name="Voolstra C.R."/>
        </authorList>
    </citation>
    <scope>NUCLEOTIDE SEQUENCE [LARGE SCALE GENOMIC DNA]</scope>
    <source>
        <strain evidence="2 3">DSM 22380</strain>
    </source>
</reference>
<gene>
    <name evidence="2" type="ORF">GV64_14655</name>
</gene>
<dbReference type="Proteomes" id="UP000027997">
    <property type="component" value="Unassembled WGS sequence"/>
</dbReference>
<dbReference type="EMBL" id="JOJP01000001">
    <property type="protein sequence ID" value="KEI71812.1"/>
    <property type="molecule type" value="Genomic_DNA"/>
</dbReference>
<protein>
    <submittedName>
        <fullName evidence="2">Uncharacterized protein</fullName>
    </submittedName>
</protein>
<evidence type="ECO:0000313" key="2">
    <source>
        <dbReference type="EMBL" id="KEI71812.1"/>
    </source>
</evidence>
<feature type="compositionally biased region" description="Basic and acidic residues" evidence="1">
    <location>
        <begin position="118"/>
        <end position="134"/>
    </location>
</feature>
<name>A0A081KCD6_9GAMM</name>
<comment type="caution">
    <text evidence="2">The sequence shown here is derived from an EMBL/GenBank/DDBJ whole genome shotgun (WGS) entry which is preliminary data.</text>
</comment>
<accession>A0A081KCD6</accession>
<keyword evidence="3" id="KW-1185">Reference proteome</keyword>